<evidence type="ECO:0000313" key="2">
    <source>
        <dbReference type="Proteomes" id="UP000182077"/>
    </source>
</evidence>
<name>A0A1L8TDU0_9ENTE</name>
<dbReference type="AlphaFoldDB" id="A0A1L8TDU0"/>
<dbReference type="RefSeq" id="WP_071858729.1">
    <property type="nucleotide sequence ID" value="NZ_JBHSHK010000005.1"/>
</dbReference>
<comment type="caution">
    <text evidence="1">The sequence shown here is derived from an EMBL/GenBank/DDBJ whole genome shotgun (WGS) entry which is preliminary data.</text>
</comment>
<reference evidence="1 2" key="1">
    <citation type="submission" date="2014-12" db="EMBL/GenBank/DDBJ databases">
        <title>Draft genome sequences of 29 type strains of Enterococci.</title>
        <authorList>
            <person name="Zhong Z."/>
            <person name="Sun Z."/>
            <person name="Liu W."/>
            <person name="Zhang W."/>
            <person name="Zhang H."/>
        </authorList>
    </citation>
    <scope>NUCLEOTIDE SEQUENCE [LARGE SCALE GENOMIC DNA]</scope>
    <source>
        <strain evidence="1 2">DSM 17122</strain>
    </source>
</reference>
<protein>
    <submittedName>
        <fullName evidence="1">Uncharacterized protein</fullName>
    </submittedName>
</protein>
<keyword evidence="2" id="KW-1185">Reference proteome</keyword>
<dbReference type="EMBL" id="JXKQ01000018">
    <property type="protein sequence ID" value="OJG42426.1"/>
    <property type="molecule type" value="Genomic_DNA"/>
</dbReference>
<sequence length="188" mass="22134">MFWNRKDEPFIDERDFNYPKVLIKTPHKDIEGYIEEVDFDYLDERSKVFIVHAEREHPITRERIGTVFEVSIKEVEANDGYMKITHDGQTLYETVTKNTKPNLLEIKLKDTDSVPEVLYRGERVDEMPNGLVDAYMHWHTCEADKPTKLMAILEYVEGTDIDAKRIEVYIDEEGERGSFNLLKDEIDD</sequence>
<organism evidence="1 2">
    <name type="scientific">Enterococcus hermanniensis</name>
    <dbReference type="NCBI Taxonomy" id="249189"/>
    <lineage>
        <taxon>Bacteria</taxon>
        <taxon>Bacillati</taxon>
        <taxon>Bacillota</taxon>
        <taxon>Bacilli</taxon>
        <taxon>Lactobacillales</taxon>
        <taxon>Enterococcaceae</taxon>
        <taxon>Enterococcus</taxon>
    </lineage>
</organism>
<accession>A0A1L8TDU0</accession>
<evidence type="ECO:0000313" key="1">
    <source>
        <dbReference type="EMBL" id="OJG42426.1"/>
    </source>
</evidence>
<dbReference type="Proteomes" id="UP000182077">
    <property type="component" value="Unassembled WGS sequence"/>
</dbReference>
<gene>
    <name evidence="1" type="ORF">RV04_GL000780</name>
</gene>
<proteinExistence type="predicted"/>